<dbReference type="Proteomes" id="UP001152795">
    <property type="component" value="Unassembled WGS sequence"/>
</dbReference>
<reference evidence="1" key="1">
    <citation type="submission" date="2020-04" db="EMBL/GenBank/DDBJ databases">
        <authorList>
            <person name="Alioto T."/>
            <person name="Alioto T."/>
            <person name="Gomez Garrido J."/>
        </authorList>
    </citation>
    <scope>NUCLEOTIDE SEQUENCE</scope>
    <source>
        <strain evidence="1">A484AB</strain>
    </source>
</reference>
<dbReference type="Gene3D" id="3.30.420.10">
    <property type="entry name" value="Ribonuclease H-like superfamily/Ribonuclease H"/>
    <property type="match status" value="1"/>
</dbReference>
<dbReference type="PROSITE" id="PS50994">
    <property type="entry name" value="INTEGRASE"/>
    <property type="match status" value="1"/>
</dbReference>
<dbReference type="AlphaFoldDB" id="A0A7D9ECE4"/>
<dbReference type="Pfam" id="PF00665">
    <property type="entry name" value="rve"/>
    <property type="match status" value="1"/>
</dbReference>
<dbReference type="PANTHER" id="PTHR37984">
    <property type="entry name" value="PROTEIN CBG26694"/>
    <property type="match status" value="1"/>
</dbReference>
<dbReference type="PANTHER" id="PTHR37984:SF7">
    <property type="entry name" value="INTEGRASE CATALYTIC DOMAIN-CONTAINING PROTEIN"/>
    <property type="match status" value="1"/>
</dbReference>
<protein>
    <submittedName>
        <fullName evidence="1">Sec1 family domain-containing 2</fullName>
    </submittedName>
</protein>
<organism evidence="1 2">
    <name type="scientific">Paramuricea clavata</name>
    <name type="common">Red gorgonian</name>
    <name type="synonym">Violescent sea-whip</name>
    <dbReference type="NCBI Taxonomy" id="317549"/>
    <lineage>
        <taxon>Eukaryota</taxon>
        <taxon>Metazoa</taxon>
        <taxon>Cnidaria</taxon>
        <taxon>Anthozoa</taxon>
        <taxon>Octocorallia</taxon>
        <taxon>Malacalcyonacea</taxon>
        <taxon>Plexauridae</taxon>
        <taxon>Paramuricea</taxon>
    </lineage>
</organism>
<dbReference type="InterPro" id="IPR050951">
    <property type="entry name" value="Retrovirus_Pol_polyprotein"/>
</dbReference>
<evidence type="ECO:0000313" key="2">
    <source>
        <dbReference type="Proteomes" id="UP001152795"/>
    </source>
</evidence>
<dbReference type="InterPro" id="IPR001584">
    <property type="entry name" value="Integrase_cat-core"/>
</dbReference>
<dbReference type="GO" id="GO:0003676">
    <property type="term" value="F:nucleic acid binding"/>
    <property type="evidence" value="ECO:0007669"/>
    <property type="project" value="InterPro"/>
</dbReference>
<dbReference type="OrthoDB" id="6160105at2759"/>
<proteinExistence type="predicted"/>
<dbReference type="InterPro" id="IPR036397">
    <property type="entry name" value="RNaseH_sf"/>
</dbReference>
<dbReference type="EMBL" id="CACRXK020005488">
    <property type="protein sequence ID" value="CAB4006356.1"/>
    <property type="molecule type" value="Genomic_DNA"/>
</dbReference>
<comment type="caution">
    <text evidence="1">The sequence shown here is derived from an EMBL/GenBank/DDBJ whole genome shotgun (WGS) entry which is preliminary data.</text>
</comment>
<dbReference type="GO" id="GO:0015074">
    <property type="term" value="P:DNA integration"/>
    <property type="evidence" value="ECO:0007669"/>
    <property type="project" value="InterPro"/>
</dbReference>
<sequence>MSADIERLVAKCSTFLKHQRSNQKEPLKPHTVPARAWQKLGTDIFEYKSKSYLVIVDYYSKFPEISFLKDKSSQAVITSMKSVFARYGIQDEVVADNMPFSSKECLQFAQEWGFKISTSSPHYPQSNGMSERTIQTIKNLLRKADDEGNVPYIALLENARIASSVQENVREKLERRAEKQKEYFDRNAKPLRPVKMYQSARIRRGKVWEPEVITGTHKAPRSFIVTTPQGGVYRRNRRHLLPTSEPPPNNLGPDYDEEIVMPEPRPNNVVDPQPVRRTSNRAIRLPERLRNNYVME</sequence>
<keyword evidence="2" id="KW-1185">Reference proteome</keyword>
<name>A0A7D9ECE4_PARCT</name>
<dbReference type="SUPFAM" id="SSF53098">
    <property type="entry name" value="Ribonuclease H-like"/>
    <property type="match status" value="1"/>
</dbReference>
<evidence type="ECO:0000313" key="1">
    <source>
        <dbReference type="EMBL" id="CAB4006356.1"/>
    </source>
</evidence>
<accession>A0A7D9ECE4</accession>
<gene>
    <name evidence="1" type="ORF">PACLA_8A023595</name>
</gene>
<dbReference type="InterPro" id="IPR012337">
    <property type="entry name" value="RNaseH-like_sf"/>
</dbReference>
<dbReference type="FunFam" id="3.30.420.10:FF:000063">
    <property type="entry name" value="Retrovirus-related Pol polyprotein from transposon 297-like Protein"/>
    <property type="match status" value="1"/>
</dbReference>